<comment type="function">
    <text evidence="1 7">Binds 5S rRNA, forms part of the central protuberance of the 50S subunit.</text>
</comment>
<name>A0A023HB71_LITUN</name>
<comment type="subcellular location">
    <subcellularLocation>
        <location evidence="7">Plastid</location>
        <location evidence="7">Chloroplast</location>
    </subcellularLocation>
</comment>
<dbReference type="InterPro" id="IPR020930">
    <property type="entry name" value="Ribosomal_uL5_bac-type"/>
</dbReference>
<dbReference type="GO" id="GO:1990904">
    <property type="term" value="C:ribonucleoprotein complex"/>
    <property type="evidence" value="ECO:0007669"/>
    <property type="project" value="UniProtKB-KW"/>
</dbReference>
<dbReference type="GO" id="GO:0019843">
    <property type="term" value="F:rRNA binding"/>
    <property type="evidence" value="ECO:0007669"/>
    <property type="project" value="UniProtKB-UniRule"/>
</dbReference>
<dbReference type="SUPFAM" id="SSF55282">
    <property type="entry name" value="RL5-like"/>
    <property type="match status" value="1"/>
</dbReference>
<dbReference type="InterPro" id="IPR031310">
    <property type="entry name" value="Ribosomal_uL5_N"/>
</dbReference>
<dbReference type="Gene3D" id="3.30.1440.10">
    <property type="match status" value="1"/>
</dbReference>
<dbReference type="NCBIfam" id="NF000585">
    <property type="entry name" value="PRK00010.1"/>
    <property type="match status" value="1"/>
</dbReference>
<reference evidence="10" key="1">
    <citation type="journal article" date="2014" name="Genome Biol. Evol.">
        <title>Serial gene losses and foreign DNA underlie size and sequence variation in the plastid genomes of diatoms.</title>
        <authorList>
            <person name="Ruck E.C."/>
            <person name="Nakov T."/>
            <person name="Jansen R.K."/>
            <person name="Theriot E.C."/>
            <person name="Alverson A.J."/>
        </authorList>
    </citation>
    <scope>NUCLEOTIDE SEQUENCE</scope>
    <source>
        <strain evidence="10">Ccmp1797</strain>
    </source>
</reference>
<organism evidence="10">
    <name type="scientific">Lithodesmium undulatum</name>
    <name type="common">Marine centric diatom</name>
    <dbReference type="NCBI Taxonomy" id="59812"/>
    <lineage>
        <taxon>Eukaryota</taxon>
        <taxon>Sar</taxon>
        <taxon>Stramenopiles</taxon>
        <taxon>Ochrophyta</taxon>
        <taxon>Bacillariophyta</taxon>
        <taxon>Mediophyceae</taxon>
        <taxon>Lithodesmiophycidae</taxon>
        <taxon>Lithodesmiales</taxon>
        <taxon>Lithodesmiaceae</taxon>
        <taxon>Lithodesmium</taxon>
    </lineage>
</organism>
<dbReference type="GO" id="GO:0003735">
    <property type="term" value="F:structural constituent of ribosome"/>
    <property type="evidence" value="ECO:0007669"/>
    <property type="project" value="InterPro"/>
</dbReference>
<comment type="subunit">
    <text evidence="3 7">Part of the 50S ribosomal subunit; contacts the 5S rRNA.</text>
</comment>
<feature type="domain" description="Large ribosomal subunit protein uL5 N-terminal" evidence="8">
    <location>
        <begin position="42"/>
        <end position="98"/>
    </location>
</feature>
<keyword evidence="6 7" id="KW-0687">Ribonucleoprotein</keyword>
<keyword evidence="4 10" id="KW-0934">Plastid</keyword>
<dbReference type="InterPro" id="IPR002132">
    <property type="entry name" value="Ribosomal_uL5"/>
</dbReference>
<dbReference type="GO" id="GO:0006412">
    <property type="term" value="P:translation"/>
    <property type="evidence" value="ECO:0007669"/>
    <property type="project" value="UniProtKB-UniRule"/>
</dbReference>
<evidence type="ECO:0000256" key="2">
    <source>
        <dbReference type="ARBA" id="ARBA00008553"/>
    </source>
</evidence>
<dbReference type="FunFam" id="3.30.1440.10:FF:000001">
    <property type="entry name" value="50S ribosomal protein L5"/>
    <property type="match status" value="1"/>
</dbReference>
<evidence type="ECO:0000313" key="10">
    <source>
        <dbReference type="EMBL" id="AGH29045.1"/>
    </source>
</evidence>
<keyword evidence="7" id="KW-0699">rRNA-binding</keyword>
<dbReference type="Pfam" id="PF00673">
    <property type="entry name" value="Ribosomal_L5_C"/>
    <property type="match status" value="1"/>
</dbReference>
<evidence type="ECO:0000259" key="8">
    <source>
        <dbReference type="Pfam" id="PF00281"/>
    </source>
</evidence>
<dbReference type="GO" id="GO:0009507">
    <property type="term" value="C:chloroplast"/>
    <property type="evidence" value="ECO:0007669"/>
    <property type="project" value="UniProtKB-SubCell"/>
</dbReference>
<dbReference type="GO" id="GO:0005840">
    <property type="term" value="C:ribosome"/>
    <property type="evidence" value="ECO:0007669"/>
    <property type="project" value="UniProtKB-KW"/>
</dbReference>
<dbReference type="GeneID" id="19740623"/>
<dbReference type="InterPro" id="IPR022803">
    <property type="entry name" value="Ribosomal_uL5_dom_sf"/>
</dbReference>
<sequence length="238" mass="27654">MRSQQSLEEIAEIHLLLEDIKKEYETGIRTVLRKNNPTMFANPHTIPKLQKIQINRGLGLAAQNTNILKKSIEEFTTITGQKPIITKSKKAIAGFKIRENMELGLTVTLRGEKMYTFLTKLIFFTFAQIRDFRGLSVRSFDKAGNYTLGLKEQLIFPEIDYEDVDQTQGFSITLVVSSSSPKTRSRTIDKVLNGMILFKFLRFPLNDSGYYEKYSSFSEVNQVWDRKKHLRRKRWSQE</sequence>
<dbReference type="InterPro" id="IPR031309">
    <property type="entry name" value="Ribosomal_uL5_C"/>
</dbReference>
<comment type="similarity">
    <text evidence="2 7">Belongs to the universal ribosomal protein uL5 family.</text>
</comment>
<evidence type="ECO:0000256" key="5">
    <source>
        <dbReference type="ARBA" id="ARBA00022980"/>
    </source>
</evidence>
<proteinExistence type="inferred from homology"/>
<keyword evidence="5 7" id="KW-0689">Ribosomal protein</keyword>
<dbReference type="EMBL" id="KC509525">
    <property type="protein sequence ID" value="AGH29045.1"/>
    <property type="molecule type" value="Genomic_DNA"/>
</dbReference>
<feature type="domain" description="Large ribosomal subunit protein uL5 C-terminal" evidence="9">
    <location>
        <begin position="103"/>
        <end position="182"/>
    </location>
</feature>
<evidence type="ECO:0000256" key="1">
    <source>
        <dbReference type="ARBA" id="ARBA00003898"/>
    </source>
</evidence>
<evidence type="ECO:0000256" key="4">
    <source>
        <dbReference type="ARBA" id="ARBA00022640"/>
    </source>
</evidence>
<dbReference type="HAMAP" id="MF_01333_B">
    <property type="entry name" value="Ribosomal_uL5_B"/>
    <property type="match status" value="1"/>
</dbReference>
<dbReference type="RefSeq" id="YP_009029514.1">
    <property type="nucleotide sequence ID" value="NC_024085.1"/>
</dbReference>
<evidence type="ECO:0000259" key="9">
    <source>
        <dbReference type="Pfam" id="PF00673"/>
    </source>
</evidence>
<protein>
    <recommendedName>
        <fullName evidence="7">Large ribosomal subunit protein uL5c</fullName>
    </recommendedName>
</protein>
<dbReference type="AlphaFoldDB" id="A0A023HB71"/>
<dbReference type="PANTHER" id="PTHR11994">
    <property type="entry name" value="60S RIBOSOMAL PROTEIN L11-RELATED"/>
    <property type="match status" value="1"/>
</dbReference>
<accession>A0A023HB71</accession>
<evidence type="ECO:0000256" key="7">
    <source>
        <dbReference type="HAMAP-Rule" id="MF_01333"/>
    </source>
</evidence>
<evidence type="ECO:0000256" key="6">
    <source>
        <dbReference type="ARBA" id="ARBA00023274"/>
    </source>
</evidence>
<dbReference type="Pfam" id="PF00281">
    <property type="entry name" value="Ribosomal_L5"/>
    <property type="match status" value="1"/>
</dbReference>
<evidence type="ECO:0000256" key="3">
    <source>
        <dbReference type="ARBA" id="ARBA00011505"/>
    </source>
</evidence>
<gene>
    <name evidence="7 10" type="primary">rpl5</name>
</gene>
<geneLocation type="chloroplast" evidence="10"/>
<keyword evidence="10" id="KW-0150">Chloroplast</keyword>
<keyword evidence="7" id="KW-0694">RNA-binding</keyword>